<sequence>MRRCLVSRLSARNWKSIIAGSTPVASIIKSRSAELSEAINSMYQWYRDFRVCLVYFADVEIPHDNEDVREMDVRVRSVEKSLVETSGKSDDNLEQALSFGSGIEMTRKRDRCKSHFEDLSSLPEGGHFQRHIARKMCWALKSQTTWVEDAVYCLLGIFGVNMPFLYGEGDNAFLRLQEEIIRRSDVETIFLWADDVGDDLSLRSVVARYPSEFARCRTIVRMEYIGTQPLPYTPTNTGPNLTLRLLPSGPSRPKASVRRWPLHNGKEYVDEELYMPALHCQDSFIPRKMQSIYLRKLKPGGQKFAGVKTHTTIQRAQQSVIRYGSSKI</sequence>
<dbReference type="PANTHER" id="PTHR10622:SF10">
    <property type="entry name" value="HET DOMAIN-CONTAINING PROTEIN"/>
    <property type="match status" value="1"/>
</dbReference>
<evidence type="ECO:0000313" key="2">
    <source>
        <dbReference type="Proteomes" id="UP000193144"/>
    </source>
</evidence>
<dbReference type="EMBL" id="MCFA01000007">
    <property type="protein sequence ID" value="ORY18396.1"/>
    <property type="molecule type" value="Genomic_DNA"/>
</dbReference>
<organism evidence="1 2">
    <name type="scientific">Clohesyomyces aquaticus</name>
    <dbReference type="NCBI Taxonomy" id="1231657"/>
    <lineage>
        <taxon>Eukaryota</taxon>
        <taxon>Fungi</taxon>
        <taxon>Dikarya</taxon>
        <taxon>Ascomycota</taxon>
        <taxon>Pezizomycotina</taxon>
        <taxon>Dothideomycetes</taxon>
        <taxon>Pleosporomycetidae</taxon>
        <taxon>Pleosporales</taxon>
        <taxon>Lindgomycetaceae</taxon>
        <taxon>Clohesyomyces</taxon>
    </lineage>
</organism>
<dbReference type="OrthoDB" id="20872at2759"/>
<keyword evidence="2" id="KW-1185">Reference proteome</keyword>
<proteinExistence type="predicted"/>
<comment type="caution">
    <text evidence="1">The sequence shown here is derived from an EMBL/GenBank/DDBJ whole genome shotgun (WGS) entry which is preliminary data.</text>
</comment>
<dbReference type="Proteomes" id="UP000193144">
    <property type="component" value="Unassembled WGS sequence"/>
</dbReference>
<dbReference type="STRING" id="1231657.A0A1Y2A764"/>
<evidence type="ECO:0000313" key="1">
    <source>
        <dbReference type="EMBL" id="ORY18396.1"/>
    </source>
</evidence>
<dbReference type="PANTHER" id="PTHR10622">
    <property type="entry name" value="HET DOMAIN-CONTAINING PROTEIN"/>
    <property type="match status" value="1"/>
</dbReference>
<protein>
    <recommendedName>
        <fullName evidence="3">Heterokaryon incompatibility domain-containing protein</fullName>
    </recommendedName>
</protein>
<name>A0A1Y2A764_9PLEO</name>
<accession>A0A1Y2A764</accession>
<gene>
    <name evidence="1" type="ORF">BCR34DRAFT_654445</name>
</gene>
<dbReference type="AlphaFoldDB" id="A0A1Y2A764"/>
<evidence type="ECO:0008006" key="3">
    <source>
        <dbReference type="Google" id="ProtNLM"/>
    </source>
</evidence>
<reference evidence="1 2" key="1">
    <citation type="submission" date="2016-07" db="EMBL/GenBank/DDBJ databases">
        <title>Pervasive Adenine N6-methylation of Active Genes in Fungi.</title>
        <authorList>
            <consortium name="DOE Joint Genome Institute"/>
            <person name="Mondo S.J."/>
            <person name="Dannebaum R.O."/>
            <person name="Kuo R.C."/>
            <person name="Labutti K."/>
            <person name="Haridas S."/>
            <person name="Kuo A."/>
            <person name="Salamov A."/>
            <person name="Ahrendt S.R."/>
            <person name="Lipzen A."/>
            <person name="Sullivan W."/>
            <person name="Andreopoulos W.B."/>
            <person name="Clum A."/>
            <person name="Lindquist E."/>
            <person name="Daum C."/>
            <person name="Ramamoorthy G.K."/>
            <person name="Gryganskyi A."/>
            <person name="Culley D."/>
            <person name="Magnuson J.K."/>
            <person name="James T.Y."/>
            <person name="O'Malley M.A."/>
            <person name="Stajich J.E."/>
            <person name="Spatafora J.W."/>
            <person name="Visel A."/>
            <person name="Grigoriev I.V."/>
        </authorList>
    </citation>
    <scope>NUCLEOTIDE SEQUENCE [LARGE SCALE GENOMIC DNA]</scope>
    <source>
        <strain evidence="1 2">CBS 115471</strain>
    </source>
</reference>